<dbReference type="EMBL" id="JAULSO010000002">
    <property type="protein sequence ID" value="KAK3687838.1"/>
    <property type="molecule type" value="Genomic_DNA"/>
</dbReference>
<evidence type="ECO:0000259" key="4">
    <source>
        <dbReference type="Pfam" id="PF17100"/>
    </source>
</evidence>
<dbReference type="Pfam" id="PF23239">
    <property type="entry name" value="DUF7069"/>
    <property type="match status" value="1"/>
</dbReference>
<feature type="domain" description="DUF7069" evidence="5">
    <location>
        <begin position="652"/>
        <end position="719"/>
    </location>
</feature>
<feature type="repeat" description="ANK" evidence="2">
    <location>
        <begin position="1028"/>
        <end position="1060"/>
    </location>
</feature>
<dbReference type="InterPro" id="IPR031359">
    <property type="entry name" value="NACHT_N"/>
</dbReference>
<sequence length="1162" mass="129420">MVADSTEYLARLAPSDKGPPRRGCGSEAGHQGPSAPHPASTSKALCDEYTNTRFSNCGFMRLFKRDRKQDPPAVRELSPGSSVLKAISRPFQGRGLRRRPVSQDLHPRPDSGSEKSRQIDDGPVIHGTNGGSSGLIEPDCHDTVEFEASRSVTLDRKSLWDRGYDGLRHENSQLIDAYEKLLDGQARQAHLGLIIEKGLQRLDESKVTYTIAGHEIVLKDQISQAAGMVLWAKNWIGEAVKASPEASIAWAGVSVILPLLTNPSTAEEANRDGFTYVTTRMRYYAALETLLLRLGQNAGVGDDLMAEATQHVVALYQQILDFQIKSVLRFYRNWAKTFCRDLILYDKWKQMRSDIVQLEAVVNQDLQQINDFAARQELESLNTTSTQSLDTMQQFLSVAKEHLRVAEDQLDISKQLLQHAITVNEARERYQCHQLFRLTADNKDATYEWYKNRVEDRTEGTCQWILEHGNFKRWLEQDSGPLLVSANPGCGKSVLSKYLIDHVLPRSATICYFFFKDQDQNTIAQALCAILHQLFSRQFSLIRHAMPEYRTNGPALVTATASLWKILEKAVRDPEAEPVIMVLDALDECAQSDFRPLAQKLKKFHQDIGQSGGKVKSLLTSRPYEHVISGFQELIDVFPHIRIPGEDESETIGREISIVIRSRVEQLATEKRLSEENKLHLSGLLLEIPHRTYLWVYLVFDYLTTADFKKTKRGIELAISTLPKSVNAAYEKILGRSDQGSVVRTVLNIILAANRPLTLAEMNVAVNIETTSGRINDPDSLQGVEDLDLEEEEDFGTRLRAWCGLFVSIHHGRVYLLHHTAKEFLMAESSSPSPSKTTSALSPQEPPRFHHSFSTHRAHATLAEICVVYLDLFTTMPVDDDSLDGGSYNGGRYALLDYVAENWVAHFNKGEFGSISTNTHSGAAASGMVRLASRICDPRLPSYAFWFKRYWRATYVTETPSSFDGLTMAAYFGHASVVRLFLDEQDVNIEFGGFSGGTALIQAAKRGSPCVIELLLDRGADVEARDYTNQTALLWAVKCGNMGVARMLLDRGANVEARDCLGQTPLAVASARGWEGVVKALLEKGVDIEARDACGATPLICAVRSRHEDIVRLLVNAGADPGARNRRGMTAIGLAKKGDSSCRGTDEKILELLETDMSSLHH</sequence>
<dbReference type="InterPro" id="IPR055497">
    <property type="entry name" value="DUF7069"/>
</dbReference>
<organism evidence="7 8">
    <name type="scientific">Podospora appendiculata</name>
    <dbReference type="NCBI Taxonomy" id="314037"/>
    <lineage>
        <taxon>Eukaryota</taxon>
        <taxon>Fungi</taxon>
        <taxon>Dikarya</taxon>
        <taxon>Ascomycota</taxon>
        <taxon>Pezizomycotina</taxon>
        <taxon>Sordariomycetes</taxon>
        <taxon>Sordariomycetidae</taxon>
        <taxon>Sordariales</taxon>
        <taxon>Podosporaceae</taxon>
        <taxon>Podospora</taxon>
    </lineage>
</organism>
<keyword evidence="2" id="KW-0040">ANK repeat</keyword>
<name>A0AAE0X839_9PEZI</name>
<dbReference type="SUPFAM" id="SSF52540">
    <property type="entry name" value="P-loop containing nucleoside triphosphate hydrolases"/>
    <property type="match status" value="1"/>
</dbReference>
<evidence type="ECO:0000259" key="5">
    <source>
        <dbReference type="Pfam" id="PF23239"/>
    </source>
</evidence>
<gene>
    <name evidence="7" type="ORF">B0T22DRAFT_535155</name>
</gene>
<dbReference type="AlphaFoldDB" id="A0AAE0X839"/>
<feature type="compositionally biased region" description="Basic and acidic residues" evidence="3">
    <location>
        <begin position="105"/>
        <end position="120"/>
    </location>
</feature>
<evidence type="ECO:0000313" key="8">
    <source>
        <dbReference type="Proteomes" id="UP001270362"/>
    </source>
</evidence>
<dbReference type="SUPFAM" id="SSF48403">
    <property type="entry name" value="Ankyrin repeat"/>
    <property type="match status" value="1"/>
</dbReference>
<evidence type="ECO:0000256" key="3">
    <source>
        <dbReference type="SAM" id="MobiDB-lite"/>
    </source>
</evidence>
<evidence type="ECO:0000259" key="6">
    <source>
        <dbReference type="Pfam" id="PF24883"/>
    </source>
</evidence>
<feature type="region of interest" description="Disordered" evidence="3">
    <location>
        <begin position="68"/>
        <end position="136"/>
    </location>
</feature>
<dbReference type="InterPro" id="IPR036770">
    <property type="entry name" value="Ankyrin_rpt-contain_sf"/>
</dbReference>
<evidence type="ECO:0008006" key="9">
    <source>
        <dbReference type="Google" id="ProtNLM"/>
    </source>
</evidence>
<dbReference type="Proteomes" id="UP001270362">
    <property type="component" value="Unassembled WGS sequence"/>
</dbReference>
<dbReference type="PANTHER" id="PTHR10039">
    <property type="entry name" value="AMELOGENIN"/>
    <property type="match status" value="1"/>
</dbReference>
<dbReference type="SMART" id="SM00248">
    <property type="entry name" value="ANK"/>
    <property type="match status" value="5"/>
</dbReference>
<dbReference type="Gene3D" id="3.40.50.300">
    <property type="entry name" value="P-loop containing nucleotide triphosphate hydrolases"/>
    <property type="match status" value="1"/>
</dbReference>
<feature type="repeat" description="ANK" evidence="2">
    <location>
        <begin position="1094"/>
        <end position="1126"/>
    </location>
</feature>
<feature type="region of interest" description="Disordered" evidence="3">
    <location>
        <begin position="828"/>
        <end position="850"/>
    </location>
</feature>
<feature type="repeat" description="ANK" evidence="2">
    <location>
        <begin position="1061"/>
        <end position="1093"/>
    </location>
</feature>
<dbReference type="PROSITE" id="PS50297">
    <property type="entry name" value="ANK_REP_REGION"/>
    <property type="match status" value="4"/>
</dbReference>
<evidence type="ECO:0000256" key="2">
    <source>
        <dbReference type="PROSITE-ProRule" id="PRU00023"/>
    </source>
</evidence>
<dbReference type="Pfam" id="PF12796">
    <property type="entry name" value="Ank_2"/>
    <property type="match status" value="1"/>
</dbReference>
<dbReference type="InterPro" id="IPR027417">
    <property type="entry name" value="P-loop_NTPase"/>
</dbReference>
<keyword evidence="1" id="KW-0677">Repeat</keyword>
<dbReference type="Pfam" id="PF17100">
    <property type="entry name" value="NACHT_N"/>
    <property type="match status" value="1"/>
</dbReference>
<feature type="repeat" description="ANK" evidence="2">
    <location>
        <begin position="995"/>
        <end position="1027"/>
    </location>
</feature>
<reference evidence="7" key="2">
    <citation type="submission" date="2023-06" db="EMBL/GenBank/DDBJ databases">
        <authorList>
            <consortium name="Lawrence Berkeley National Laboratory"/>
            <person name="Haridas S."/>
            <person name="Hensen N."/>
            <person name="Bonometti L."/>
            <person name="Westerberg I."/>
            <person name="Brannstrom I.O."/>
            <person name="Guillou S."/>
            <person name="Cros-Aarteil S."/>
            <person name="Calhoun S."/>
            <person name="Kuo A."/>
            <person name="Mondo S."/>
            <person name="Pangilinan J."/>
            <person name="Riley R."/>
            <person name="Labutti K."/>
            <person name="Andreopoulos B."/>
            <person name="Lipzen A."/>
            <person name="Chen C."/>
            <person name="Yanf M."/>
            <person name="Daum C."/>
            <person name="Ng V."/>
            <person name="Clum A."/>
            <person name="Steindorff A."/>
            <person name="Ohm R."/>
            <person name="Martin F."/>
            <person name="Silar P."/>
            <person name="Natvig D."/>
            <person name="Lalanne C."/>
            <person name="Gautier V."/>
            <person name="Ament-Velasquez S.L."/>
            <person name="Kruys A."/>
            <person name="Hutchinson M.I."/>
            <person name="Powell A.J."/>
            <person name="Barry K."/>
            <person name="Miller A.N."/>
            <person name="Grigoriev I.V."/>
            <person name="Debuchy R."/>
            <person name="Gladieux P."/>
            <person name="Thoren M.H."/>
            <person name="Johannesson H."/>
        </authorList>
    </citation>
    <scope>NUCLEOTIDE SEQUENCE</scope>
    <source>
        <strain evidence="7">CBS 314.62</strain>
    </source>
</reference>
<evidence type="ECO:0000313" key="7">
    <source>
        <dbReference type="EMBL" id="KAK3687838.1"/>
    </source>
</evidence>
<dbReference type="Gene3D" id="1.25.40.20">
    <property type="entry name" value="Ankyrin repeat-containing domain"/>
    <property type="match status" value="2"/>
</dbReference>
<evidence type="ECO:0000256" key="1">
    <source>
        <dbReference type="ARBA" id="ARBA00022737"/>
    </source>
</evidence>
<keyword evidence="8" id="KW-1185">Reference proteome</keyword>
<proteinExistence type="predicted"/>
<dbReference type="Pfam" id="PF24883">
    <property type="entry name" value="NPHP3_N"/>
    <property type="match status" value="1"/>
</dbReference>
<protein>
    <recommendedName>
        <fullName evidence="9">NWD NACHT-NTPase N-terminal domain-containing protein</fullName>
    </recommendedName>
</protein>
<reference evidence="7" key="1">
    <citation type="journal article" date="2023" name="Mol. Phylogenet. Evol.">
        <title>Genome-scale phylogeny and comparative genomics of the fungal order Sordariales.</title>
        <authorList>
            <person name="Hensen N."/>
            <person name="Bonometti L."/>
            <person name="Westerberg I."/>
            <person name="Brannstrom I.O."/>
            <person name="Guillou S."/>
            <person name="Cros-Aarteil S."/>
            <person name="Calhoun S."/>
            <person name="Haridas S."/>
            <person name="Kuo A."/>
            <person name="Mondo S."/>
            <person name="Pangilinan J."/>
            <person name="Riley R."/>
            <person name="LaButti K."/>
            <person name="Andreopoulos B."/>
            <person name="Lipzen A."/>
            <person name="Chen C."/>
            <person name="Yan M."/>
            <person name="Daum C."/>
            <person name="Ng V."/>
            <person name="Clum A."/>
            <person name="Steindorff A."/>
            <person name="Ohm R.A."/>
            <person name="Martin F."/>
            <person name="Silar P."/>
            <person name="Natvig D.O."/>
            <person name="Lalanne C."/>
            <person name="Gautier V."/>
            <person name="Ament-Velasquez S.L."/>
            <person name="Kruys A."/>
            <person name="Hutchinson M.I."/>
            <person name="Powell A.J."/>
            <person name="Barry K."/>
            <person name="Miller A.N."/>
            <person name="Grigoriev I.V."/>
            <person name="Debuchy R."/>
            <person name="Gladieux P."/>
            <person name="Hiltunen Thoren M."/>
            <person name="Johannesson H."/>
        </authorList>
    </citation>
    <scope>NUCLEOTIDE SEQUENCE</scope>
    <source>
        <strain evidence="7">CBS 314.62</strain>
    </source>
</reference>
<dbReference type="InterPro" id="IPR002110">
    <property type="entry name" value="Ankyrin_rpt"/>
</dbReference>
<dbReference type="Pfam" id="PF13637">
    <property type="entry name" value="Ank_4"/>
    <property type="match status" value="1"/>
</dbReference>
<accession>A0AAE0X839</accession>
<feature type="domain" description="NWD NACHT-NTPase N-terminal" evidence="4">
    <location>
        <begin position="158"/>
        <end position="365"/>
    </location>
</feature>
<feature type="region of interest" description="Disordered" evidence="3">
    <location>
        <begin position="1"/>
        <end position="41"/>
    </location>
</feature>
<dbReference type="InterPro" id="IPR056884">
    <property type="entry name" value="NPHP3-like_N"/>
</dbReference>
<feature type="compositionally biased region" description="Low complexity" evidence="3">
    <location>
        <begin position="829"/>
        <end position="843"/>
    </location>
</feature>
<feature type="domain" description="Nephrocystin 3-like N-terminal" evidence="6">
    <location>
        <begin position="460"/>
        <end position="622"/>
    </location>
</feature>
<dbReference type="PROSITE" id="PS50088">
    <property type="entry name" value="ANK_REPEAT"/>
    <property type="match status" value="4"/>
</dbReference>
<comment type="caution">
    <text evidence="7">The sequence shown here is derived from an EMBL/GenBank/DDBJ whole genome shotgun (WGS) entry which is preliminary data.</text>
</comment>